<feature type="transmembrane region" description="Helical" evidence="1">
    <location>
        <begin position="396"/>
        <end position="414"/>
    </location>
</feature>
<keyword evidence="3" id="KW-1185">Reference proteome</keyword>
<gene>
    <name evidence="2" type="ORF">SG0102_08750</name>
</gene>
<sequence>MTDAKIIDTSSKKAHGQNKCPACGSTDIALNIKAGKLQCHSCRKTFDTPTMQDFLNAHLENLQGVTIGSGAKEIDEKATASAMITLKCPSCGAEVVIDSSAQTSARCHWCRNTLSLNEQIPNGAVPDVVLPFQITKDEAKNLIEDFAGKRKFYAHPKFSHDFNTDSVMGVYLPYMMINENTHVTANGEGEIKTRSYEVVVDTDEQGNDIKETRYDADRYAIKREFDMLVEGLTIESSKTKMDKNAALTNNIINAIMPFDTEHPLMWNPGFLKGYTFEKRDMNTKDLKKIVQNQTDDIARNCAKETIKQYDRGVHWNSCKAAIQGQQWLSAYLPVWLFSYQETNGDPSTIHYIAVNGRTKETMGSIPIYYPKLLLLTLLIEVVCFLVAFFMNKAKDWPWAYLLLASGLIYFFIIYNRYRNTSARHDYENVTKRKVLHMHKTDERVRHLTNLKNSRMDNANEDELKGSIY</sequence>
<organism evidence="2 3">
    <name type="scientific">Intestinibaculum porci</name>
    <dbReference type="NCBI Taxonomy" id="2487118"/>
    <lineage>
        <taxon>Bacteria</taxon>
        <taxon>Bacillati</taxon>
        <taxon>Bacillota</taxon>
        <taxon>Erysipelotrichia</taxon>
        <taxon>Erysipelotrichales</taxon>
        <taxon>Erysipelotrichaceae</taxon>
        <taxon>Intestinibaculum</taxon>
    </lineage>
</organism>
<evidence type="ECO:0000313" key="2">
    <source>
        <dbReference type="EMBL" id="BBH25941.1"/>
    </source>
</evidence>
<reference evidence="2 3" key="1">
    <citation type="submission" date="2018-11" db="EMBL/GenBank/DDBJ databases">
        <title>Novel Erysipelotrichaceae bacterium isolated from small intestine of a swine.</title>
        <authorList>
            <person name="Kim J.S."/>
            <person name="Choe H."/>
            <person name="Lee Y.R."/>
            <person name="Kim K.M."/>
            <person name="Park D.S."/>
        </authorList>
    </citation>
    <scope>NUCLEOTIDE SEQUENCE [LARGE SCALE GENOMIC DNA]</scope>
    <source>
        <strain evidence="2 3">SG0102</strain>
    </source>
</reference>
<dbReference type="EMBL" id="AP019309">
    <property type="protein sequence ID" value="BBH25941.1"/>
    <property type="molecule type" value="Genomic_DNA"/>
</dbReference>
<name>A0A3G9JJ25_9FIRM</name>
<dbReference type="AlphaFoldDB" id="A0A3G9JJ25"/>
<evidence type="ECO:0008006" key="4">
    <source>
        <dbReference type="Google" id="ProtNLM"/>
    </source>
</evidence>
<dbReference type="PANTHER" id="PTHR37826:SF3">
    <property type="entry name" value="J DOMAIN-CONTAINING PROTEIN"/>
    <property type="match status" value="1"/>
</dbReference>
<proteinExistence type="predicted"/>
<dbReference type="OrthoDB" id="3182597at2"/>
<dbReference type="InParanoid" id="A0A3G9JJ25"/>
<keyword evidence="1" id="KW-1133">Transmembrane helix</keyword>
<evidence type="ECO:0000256" key="1">
    <source>
        <dbReference type="SAM" id="Phobius"/>
    </source>
</evidence>
<keyword evidence="1" id="KW-0472">Membrane</keyword>
<dbReference type="Proteomes" id="UP000268059">
    <property type="component" value="Chromosome"/>
</dbReference>
<dbReference type="PANTHER" id="PTHR37826">
    <property type="entry name" value="FLOTILLIN BAND_7_5 DOMAIN PROTEIN"/>
    <property type="match status" value="1"/>
</dbReference>
<evidence type="ECO:0000313" key="3">
    <source>
        <dbReference type="Proteomes" id="UP000268059"/>
    </source>
</evidence>
<feature type="transmembrane region" description="Helical" evidence="1">
    <location>
        <begin position="372"/>
        <end position="390"/>
    </location>
</feature>
<dbReference type="RefSeq" id="WP_125118858.1">
    <property type="nucleotide sequence ID" value="NZ_AP019309.1"/>
</dbReference>
<protein>
    <recommendedName>
        <fullName evidence="4">TFIIB-type domain-containing protein</fullName>
    </recommendedName>
</protein>
<dbReference type="KEGG" id="ebm:SG0102_08750"/>
<accession>A0A3G9JJ25</accession>
<keyword evidence="1" id="KW-0812">Transmembrane</keyword>